<evidence type="ECO:0000313" key="5">
    <source>
        <dbReference type="Proteomes" id="UP000095651"/>
    </source>
</evidence>
<evidence type="ECO:0000313" key="4">
    <source>
        <dbReference type="EMBL" id="CUN54221.1"/>
    </source>
</evidence>
<dbReference type="AlphaFoldDB" id="A0A173XQQ9"/>
<dbReference type="Gene3D" id="1.10.10.60">
    <property type="entry name" value="Homeodomain-like"/>
    <property type="match status" value="1"/>
</dbReference>
<dbReference type="PRINTS" id="PR00455">
    <property type="entry name" value="HTHTETR"/>
</dbReference>
<dbReference type="InterPro" id="IPR036271">
    <property type="entry name" value="Tet_transcr_reg_TetR-rel_C_sf"/>
</dbReference>
<evidence type="ECO:0000259" key="3">
    <source>
        <dbReference type="PROSITE" id="PS50977"/>
    </source>
</evidence>
<gene>
    <name evidence="4" type="primary">rutR</name>
    <name evidence="4" type="ORF">ERS852407_00506</name>
</gene>
<dbReference type="EMBL" id="CYZE01000001">
    <property type="protein sequence ID" value="CUN54221.1"/>
    <property type="molecule type" value="Genomic_DNA"/>
</dbReference>
<dbReference type="PROSITE" id="PS01081">
    <property type="entry name" value="HTH_TETR_1"/>
    <property type="match status" value="1"/>
</dbReference>
<name>A0A173XQQ9_9FIRM</name>
<protein>
    <submittedName>
        <fullName evidence="4">TetR family transcriptional regulator</fullName>
    </submittedName>
</protein>
<dbReference type="PROSITE" id="PS50977">
    <property type="entry name" value="HTH_TETR_2"/>
    <property type="match status" value="1"/>
</dbReference>
<dbReference type="RefSeq" id="WP_055652866.1">
    <property type="nucleotide sequence ID" value="NZ_CABIXC010000001.1"/>
</dbReference>
<dbReference type="Gene3D" id="1.10.357.10">
    <property type="entry name" value="Tetracycline Repressor, domain 2"/>
    <property type="match status" value="1"/>
</dbReference>
<accession>A0A173XQQ9</accession>
<dbReference type="SUPFAM" id="SSF48498">
    <property type="entry name" value="Tetracyclin repressor-like, C-terminal domain"/>
    <property type="match status" value="1"/>
</dbReference>
<feature type="DNA-binding region" description="H-T-H motif" evidence="2">
    <location>
        <begin position="31"/>
        <end position="50"/>
    </location>
</feature>
<keyword evidence="1 2" id="KW-0238">DNA-binding</keyword>
<dbReference type="GO" id="GO:0006355">
    <property type="term" value="P:regulation of DNA-templated transcription"/>
    <property type="evidence" value="ECO:0007669"/>
    <property type="project" value="UniProtKB-ARBA"/>
</dbReference>
<organism evidence="4 5">
    <name type="scientific">Hungatella hathewayi</name>
    <dbReference type="NCBI Taxonomy" id="154046"/>
    <lineage>
        <taxon>Bacteria</taxon>
        <taxon>Bacillati</taxon>
        <taxon>Bacillota</taxon>
        <taxon>Clostridia</taxon>
        <taxon>Lachnospirales</taxon>
        <taxon>Lachnospiraceae</taxon>
        <taxon>Hungatella</taxon>
    </lineage>
</organism>
<dbReference type="GO" id="GO:0003677">
    <property type="term" value="F:DNA binding"/>
    <property type="evidence" value="ECO:0007669"/>
    <property type="project" value="UniProtKB-UniRule"/>
</dbReference>
<dbReference type="InterPro" id="IPR023772">
    <property type="entry name" value="DNA-bd_HTH_TetR-type_CS"/>
</dbReference>
<dbReference type="PANTHER" id="PTHR30328">
    <property type="entry name" value="TRANSCRIPTIONAL REPRESSOR"/>
    <property type="match status" value="1"/>
</dbReference>
<proteinExistence type="predicted"/>
<reference evidence="4 5" key="1">
    <citation type="submission" date="2015-09" db="EMBL/GenBank/DDBJ databases">
        <authorList>
            <consortium name="Pathogen Informatics"/>
        </authorList>
    </citation>
    <scope>NUCLEOTIDE SEQUENCE [LARGE SCALE GENOMIC DNA]</scope>
    <source>
        <strain evidence="4 5">2789STDY5608850</strain>
    </source>
</reference>
<dbReference type="Pfam" id="PF00440">
    <property type="entry name" value="TetR_N"/>
    <property type="match status" value="1"/>
</dbReference>
<dbReference type="InterPro" id="IPR009057">
    <property type="entry name" value="Homeodomain-like_sf"/>
</dbReference>
<dbReference type="Proteomes" id="UP000095651">
    <property type="component" value="Unassembled WGS sequence"/>
</dbReference>
<dbReference type="InterPro" id="IPR050109">
    <property type="entry name" value="HTH-type_TetR-like_transc_reg"/>
</dbReference>
<evidence type="ECO:0000256" key="2">
    <source>
        <dbReference type="PROSITE-ProRule" id="PRU00335"/>
    </source>
</evidence>
<dbReference type="InterPro" id="IPR001647">
    <property type="entry name" value="HTH_TetR"/>
</dbReference>
<dbReference type="SUPFAM" id="SSF46689">
    <property type="entry name" value="Homeodomain-like"/>
    <property type="match status" value="1"/>
</dbReference>
<evidence type="ECO:0000256" key="1">
    <source>
        <dbReference type="ARBA" id="ARBA00023125"/>
    </source>
</evidence>
<feature type="domain" description="HTH tetR-type" evidence="3">
    <location>
        <begin position="8"/>
        <end position="68"/>
    </location>
</feature>
<dbReference type="PANTHER" id="PTHR30328:SF54">
    <property type="entry name" value="HTH-TYPE TRANSCRIPTIONAL REPRESSOR SCO4008"/>
    <property type="match status" value="1"/>
</dbReference>
<sequence length="204" mass="23962">MKREEKNQQTRRRILESALAEFAEQGYGASSVNTISNGEGLSKGIIYHYFPTKDDLYLACVEECFQMLTGHLQSHTNMVGQTAEERLEQYFRVRLDFFEQNPQYQRIFCDAVIMPPAHLEASIQEKKAPFDRFNIDSLNRMLEPVSLRSDLSREDVVDTFRQYQDYINARYQMTGSEKIDIRDHEESCRRALRILLYGVVERKE</sequence>